<evidence type="ECO:0000313" key="2">
    <source>
        <dbReference type="EMBL" id="GCE41278.1"/>
    </source>
</evidence>
<sequence>MQVDTSHDRLAEAQHFRTNGPCNSIAPRDNGQYHRLPRF</sequence>
<comment type="caution">
    <text evidence="2">The sequence shown here is derived from an EMBL/GenBank/DDBJ whole genome shotgun (WGS) entry which is preliminary data.</text>
</comment>
<gene>
    <name evidence="2" type="ORF">Rhow_004937</name>
</gene>
<feature type="region of interest" description="Disordered" evidence="1">
    <location>
        <begin position="15"/>
        <end position="39"/>
    </location>
</feature>
<accession>A0A402CCF5</accession>
<keyword evidence="3" id="KW-1185">Reference proteome</keyword>
<dbReference type="Proteomes" id="UP000287519">
    <property type="component" value="Unassembled WGS sequence"/>
</dbReference>
<proteinExistence type="predicted"/>
<protein>
    <submittedName>
        <fullName evidence="2">Uncharacterized protein</fullName>
    </submittedName>
</protein>
<dbReference type="AlphaFoldDB" id="A0A402CCF5"/>
<name>A0A402CCF5_RHOWR</name>
<evidence type="ECO:0000256" key="1">
    <source>
        <dbReference type="SAM" id="MobiDB-lite"/>
    </source>
</evidence>
<reference evidence="2 3" key="1">
    <citation type="submission" date="2018-11" db="EMBL/GenBank/DDBJ databases">
        <title>Microbial catabolism of amino acid.</title>
        <authorList>
            <person name="Hibi M."/>
            <person name="Ogawa J."/>
        </authorList>
    </citation>
    <scope>NUCLEOTIDE SEQUENCE [LARGE SCALE GENOMIC DNA]</scope>
    <source>
        <strain evidence="2 3">C31-06</strain>
    </source>
</reference>
<evidence type="ECO:0000313" key="3">
    <source>
        <dbReference type="Proteomes" id="UP000287519"/>
    </source>
</evidence>
<organism evidence="2 3">
    <name type="scientific">Rhodococcus wratislaviensis</name>
    <name type="common">Tsukamurella wratislaviensis</name>
    <dbReference type="NCBI Taxonomy" id="44752"/>
    <lineage>
        <taxon>Bacteria</taxon>
        <taxon>Bacillati</taxon>
        <taxon>Actinomycetota</taxon>
        <taxon>Actinomycetes</taxon>
        <taxon>Mycobacteriales</taxon>
        <taxon>Nocardiaceae</taxon>
        <taxon>Rhodococcus</taxon>
    </lineage>
</organism>
<dbReference type="EMBL" id="BHYM01000042">
    <property type="protein sequence ID" value="GCE41278.1"/>
    <property type="molecule type" value="Genomic_DNA"/>
</dbReference>